<accession>A0A2H3BIX7</accession>
<evidence type="ECO:0000256" key="1">
    <source>
        <dbReference type="SAM" id="SignalP"/>
    </source>
</evidence>
<sequence>MQYLLLFISLLVLSRSFHLPLCLHHLWGPRLIFFMVLSRQNEKARMCAPYIRICPQLSPLLAIHIRVSPLFGTRLSIILSRKLLGFDPKMKRLIDGAFAELHFSVTSGVESEAMCVLRL</sequence>
<evidence type="ECO:0000313" key="3">
    <source>
        <dbReference type="Proteomes" id="UP000218334"/>
    </source>
</evidence>
<name>A0A2H3BIX7_9AGAR</name>
<feature type="chain" id="PRO_5013635212" description="Secreted protein" evidence="1">
    <location>
        <begin position="17"/>
        <end position="119"/>
    </location>
</feature>
<evidence type="ECO:0008006" key="4">
    <source>
        <dbReference type="Google" id="ProtNLM"/>
    </source>
</evidence>
<reference evidence="3" key="1">
    <citation type="journal article" date="2017" name="Nat. Ecol. Evol.">
        <title>Genome expansion and lineage-specific genetic innovations in the forest pathogenic fungi Armillaria.</title>
        <authorList>
            <person name="Sipos G."/>
            <person name="Prasanna A.N."/>
            <person name="Walter M.C."/>
            <person name="O'Connor E."/>
            <person name="Balint B."/>
            <person name="Krizsan K."/>
            <person name="Kiss B."/>
            <person name="Hess J."/>
            <person name="Varga T."/>
            <person name="Slot J."/>
            <person name="Riley R."/>
            <person name="Boka B."/>
            <person name="Rigling D."/>
            <person name="Barry K."/>
            <person name="Lee J."/>
            <person name="Mihaltcheva S."/>
            <person name="LaButti K."/>
            <person name="Lipzen A."/>
            <person name="Waldron R."/>
            <person name="Moloney N.M."/>
            <person name="Sperisen C."/>
            <person name="Kredics L."/>
            <person name="Vagvoelgyi C."/>
            <person name="Patrignani A."/>
            <person name="Fitzpatrick D."/>
            <person name="Nagy I."/>
            <person name="Doyle S."/>
            <person name="Anderson J.B."/>
            <person name="Grigoriev I.V."/>
            <person name="Gueldener U."/>
            <person name="Muensterkoetter M."/>
            <person name="Nagy L.G."/>
        </authorList>
    </citation>
    <scope>NUCLEOTIDE SEQUENCE [LARGE SCALE GENOMIC DNA]</scope>
    <source>
        <strain evidence="3">28-4</strain>
    </source>
</reference>
<dbReference type="AlphaFoldDB" id="A0A2H3BIX7"/>
<evidence type="ECO:0000313" key="2">
    <source>
        <dbReference type="EMBL" id="PBK65978.1"/>
    </source>
</evidence>
<feature type="signal peptide" evidence="1">
    <location>
        <begin position="1"/>
        <end position="16"/>
    </location>
</feature>
<dbReference type="EMBL" id="KZ293443">
    <property type="protein sequence ID" value="PBK65978.1"/>
    <property type="molecule type" value="Genomic_DNA"/>
</dbReference>
<keyword evidence="3" id="KW-1185">Reference proteome</keyword>
<organism evidence="2 3">
    <name type="scientific">Armillaria solidipes</name>
    <dbReference type="NCBI Taxonomy" id="1076256"/>
    <lineage>
        <taxon>Eukaryota</taxon>
        <taxon>Fungi</taxon>
        <taxon>Dikarya</taxon>
        <taxon>Basidiomycota</taxon>
        <taxon>Agaricomycotina</taxon>
        <taxon>Agaricomycetes</taxon>
        <taxon>Agaricomycetidae</taxon>
        <taxon>Agaricales</taxon>
        <taxon>Marasmiineae</taxon>
        <taxon>Physalacriaceae</taxon>
        <taxon>Armillaria</taxon>
    </lineage>
</organism>
<gene>
    <name evidence="2" type="ORF">ARMSODRAFT_960895</name>
</gene>
<dbReference type="Proteomes" id="UP000218334">
    <property type="component" value="Unassembled WGS sequence"/>
</dbReference>
<keyword evidence="1" id="KW-0732">Signal</keyword>
<proteinExistence type="predicted"/>
<protein>
    <recommendedName>
        <fullName evidence="4">Secreted protein</fullName>
    </recommendedName>
</protein>